<sequence>MQEYGSEFREGVPNDFVMGDIDGESRQPLHFVPYEPPHPGDGDDSIEDNEDDAIEYDAMEGSDSEDEALGTFVHCTIQREEDLRQINEVVELGAGNKSFSNSFNMYVQSNRPNLVALLETKCNKNKAQSIFEIVGMCKFFCQEGRGFAGGIWVGWTEDFGEVEVIRSDMQYVHLRVKESTQAWILTIIYASPQSETTHTLWQELKRSSENLQVDWALIGDFNDILGASKKKVEPPSILEELSNLRNESMPAILWIFQ</sequence>
<feature type="region of interest" description="Disordered" evidence="1">
    <location>
        <begin position="1"/>
        <end position="48"/>
    </location>
</feature>
<dbReference type="InterPro" id="IPR036691">
    <property type="entry name" value="Endo/exonu/phosph_ase_sf"/>
</dbReference>
<name>A0A834W9F5_9FABA</name>
<dbReference type="PANTHER" id="PTHR35218:SF9">
    <property type="entry name" value="ENDONUCLEASE_EXONUCLEASE_PHOSPHATASE DOMAIN-CONTAINING PROTEIN"/>
    <property type="match status" value="1"/>
</dbReference>
<dbReference type="PANTHER" id="PTHR35218">
    <property type="entry name" value="RNASE H DOMAIN-CONTAINING PROTEIN"/>
    <property type="match status" value="1"/>
</dbReference>
<protein>
    <submittedName>
        <fullName evidence="2">Ribonuclease H</fullName>
    </submittedName>
</protein>
<reference evidence="2" key="1">
    <citation type="submission" date="2020-09" db="EMBL/GenBank/DDBJ databases">
        <title>Genome-Enabled Discovery of Anthraquinone Biosynthesis in Senna tora.</title>
        <authorList>
            <person name="Kang S.-H."/>
            <person name="Pandey R.P."/>
            <person name="Lee C.-M."/>
            <person name="Sim J.-S."/>
            <person name="Jeong J.-T."/>
            <person name="Choi B.-S."/>
            <person name="Jung M."/>
            <person name="Ginzburg D."/>
            <person name="Zhao K."/>
            <person name="Won S.Y."/>
            <person name="Oh T.-J."/>
            <person name="Yu Y."/>
            <person name="Kim N.-H."/>
            <person name="Lee O.R."/>
            <person name="Lee T.-H."/>
            <person name="Bashyal P."/>
            <person name="Kim T.-S."/>
            <person name="Lee W.-H."/>
            <person name="Kawkins C."/>
            <person name="Kim C.-K."/>
            <person name="Kim J.S."/>
            <person name="Ahn B.O."/>
            <person name="Rhee S.Y."/>
            <person name="Sohng J.K."/>
        </authorList>
    </citation>
    <scope>NUCLEOTIDE SEQUENCE</scope>
    <source>
        <tissue evidence="2">Leaf</tissue>
    </source>
</reference>
<evidence type="ECO:0000313" key="2">
    <source>
        <dbReference type="EMBL" id="KAF7810471.1"/>
    </source>
</evidence>
<dbReference type="AlphaFoldDB" id="A0A834W9F5"/>
<evidence type="ECO:0000256" key="1">
    <source>
        <dbReference type="SAM" id="MobiDB-lite"/>
    </source>
</evidence>
<gene>
    <name evidence="2" type="ORF">G2W53_037214</name>
</gene>
<dbReference type="SUPFAM" id="SSF56219">
    <property type="entry name" value="DNase I-like"/>
    <property type="match status" value="1"/>
</dbReference>
<dbReference type="Proteomes" id="UP000634136">
    <property type="component" value="Unassembled WGS sequence"/>
</dbReference>
<proteinExistence type="predicted"/>
<organism evidence="2 3">
    <name type="scientific">Senna tora</name>
    <dbReference type="NCBI Taxonomy" id="362788"/>
    <lineage>
        <taxon>Eukaryota</taxon>
        <taxon>Viridiplantae</taxon>
        <taxon>Streptophyta</taxon>
        <taxon>Embryophyta</taxon>
        <taxon>Tracheophyta</taxon>
        <taxon>Spermatophyta</taxon>
        <taxon>Magnoliopsida</taxon>
        <taxon>eudicotyledons</taxon>
        <taxon>Gunneridae</taxon>
        <taxon>Pentapetalae</taxon>
        <taxon>rosids</taxon>
        <taxon>fabids</taxon>
        <taxon>Fabales</taxon>
        <taxon>Fabaceae</taxon>
        <taxon>Caesalpinioideae</taxon>
        <taxon>Cassia clade</taxon>
        <taxon>Senna</taxon>
    </lineage>
</organism>
<accession>A0A834W9F5</accession>
<evidence type="ECO:0000313" key="3">
    <source>
        <dbReference type="Proteomes" id="UP000634136"/>
    </source>
</evidence>
<keyword evidence="3" id="KW-1185">Reference proteome</keyword>
<feature type="compositionally biased region" description="Basic and acidic residues" evidence="1">
    <location>
        <begin position="1"/>
        <end position="12"/>
    </location>
</feature>
<dbReference type="OrthoDB" id="1434413at2759"/>
<comment type="caution">
    <text evidence="2">The sequence shown here is derived from an EMBL/GenBank/DDBJ whole genome shotgun (WGS) entry which is preliminary data.</text>
</comment>
<dbReference type="EMBL" id="JAAIUW010000011">
    <property type="protein sequence ID" value="KAF7810471.1"/>
    <property type="molecule type" value="Genomic_DNA"/>
</dbReference>
<dbReference type="Gene3D" id="3.60.10.10">
    <property type="entry name" value="Endonuclease/exonuclease/phosphatase"/>
    <property type="match status" value="1"/>
</dbReference>